<accession>A0A927FZL6</accession>
<keyword evidence="6 8" id="KW-1133">Transmembrane helix</keyword>
<dbReference type="GO" id="GO:0034040">
    <property type="term" value="F:ATPase-coupled lipid transmembrane transporter activity"/>
    <property type="evidence" value="ECO:0007669"/>
    <property type="project" value="TreeGrafter"/>
</dbReference>
<name>A0A927FZL6_9HYPH</name>
<dbReference type="GO" id="GO:0140359">
    <property type="term" value="F:ABC-type transporter activity"/>
    <property type="evidence" value="ECO:0007669"/>
    <property type="project" value="InterPro"/>
</dbReference>
<dbReference type="SMART" id="SM00382">
    <property type="entry name" value="AAA"/>
    <property type="match status" value="1"/>
</dbReference>
<dbReference type="GO" id="GO:0030253">
    <property type="term" value="P:protein secretion by the type I secretion system"/>
    <property type="evidence" value="ECO:0007669"/>
    <property type="project" value="InterPro"/>
</dbReference>
<keyword evidence="7 8" id="KW-0472">Membrane</keyword>
<evidence type="ECO:0000313" key="11">
    <source>
        <dbReference type="EMBL" id="MBD8066996.1"/>
    </source>
</evidence>
<dbReference type="PANTHER" id="PTHR24221">
    <property type="entry name" value="ATP-BINDING CASSETTE SUB-FAMILY B"/>
    <property type="match status" value="1"/>
</dbReference>
<comment type="subcellular location">
    <subcellularLocation>
        <location evidence="1">Cell membrane</location>
        <topology evidence="1">Multi-pass membrane protein</topology>
    </subcellularLocation>
</comment>
<dbReference type="GO" id="GO:0005886">
    <property type="term" value="C:plasma membrane"/>
    <property type="evidence" value="ECO:0007669"/>
    <property type="project" value="UniProtKB-SubCell"/>
</dbReference>
<dbReference type="PROSITE" id="PS50929">
    <property type="entry name" value="ABC_TM1F"/>
    <property type="match status" value="1"/>
</dbReference>
<dbReference type="AlphaFoldDB" id="A0A927FZL6"/>
<evidence type="ECO:0000256" key="5">
    <source>
        <dbReference type="ARBA" id="ARBA00022840"/>
    </source>
</evidence>
<dbReference type="InterPro" id="IPR003593">
    <property type="entry name" value="AAA+_ATPase"/>
</dbReference>
<dbReference type="InterPro" id="IPR039421">
    <property type="entry name" value="Type_1_exporter"/>
</dbReference>
<dbReference type="GO" id="GO:0005524">
    <property type="term" value="F:ATP binding"/>
    <property type="evidence" value="ECO:0007669"/>
    <property type="project" value="UniProtKB-KW"/>
</dbReference>
<dbReference type="SUPFAM" id="SSF90123">
    <property type="entry name" value="ABC transporter transmembrane region"/>
    <property type="match status" value="1"/>
</dbReference>
<feature type="transmembrane region" description="Helical" evidence="8">
    <location>
        <begin position="59"/>
        <end position="79"/>
    </location>
</feature>
<dbReference type="Pfam" id="PF00664">
    <property type="entry name" value="ABC_membrane"/>
    <property type="match status" value="1"/>
</dbReference>
<dbReference type="SUPFAM" id="SSF52540">
    <property type="entry name" value="P-loop containing nucleoside triphosphate hydrolases"/>
    <property type="match status" value="1"/>
</dbReference>
<dbReference type="PROSITE" id="PS50893">
    <property type="entry name" value="ABC_TRANSPORTER_2"/>
    <property type="match status" value="1"/>
</dbReference>
<gene>
    <name evidence="11" type="ORF">IC608_16110</name>
</gene>
<evidence type="ECO:0000256" key="4">
    <source>
        <dbReference type="ARBA" id="ARBA00022741"/>
    </source>
</evidence>
<dbReference type="InterPro" id="IPR011527">
    <property type="entry name" value="ABC1_TM_dom"/>
</dbReference>
<dbReference type="PROSITE" id="PS00211">
    <property type="entry name" value="ABC_TRANSPORTER_1"/>
    <property type="match status" value="1"/>
</dbReference>
<dbReference type="RefSeq" id="WP_191777632.1">
    <property type="nucleotide sequence ID" value="NZ_JACYFU010000004.1"/>
</dbReference>
<dbReference type="EMBL" id="JACYFU010000004">
    <property type="protein sequence ID" value="MBD8066996.1"/>
    <property type="molecule type" value="Genomic_DNA"/>
</dbReference>
<dbReference type="InterPro" id="IPR003439">
    <property type="entry name" value="ABC_transporter-like_ATP-bd"/>
</dbReference>
<feature type="transmembrane region" description="Helical" evidence="8">
    <location>
        <begin position="25"/>
        <end position="47"/>
    </location>
</feature>
<evidence type="ECO:0000256" key="6">
    <source>
        <dbReference type="ARBA" id="ARBA00022989"/>
    </source>
</evidence>
<comment type="similarity">
    <text evidence="2">Belongs to the ABC transporter superfamily.</text>
</comment>
<dbReference type="NCBIfam" id="TIGR01842">
    <property type="entry name" value="type_I_sec_PrtD"/>
    <property type="match status" value="1"/>
</dbReference>
<dbReference type="GO" id="GO:0016887">
    <property type="term" value="F:ATP hydrolysis activity"/>
    <property type="evidence" value="ECO:0007669"/>
    <property type="project" value="InterPro"/>
</dbReference>
<protein>
    <submittedName>
        <fullName evidence="11">Type I secretion system permease/ATPase</fullName>
    </submittedName>
</protein>
<evidence type="ECO:0000256" key="2">
    <source>
        <dbReference type="ARBA" id="ARBA00005417"/>
    </source>
</evidence>
<evidence type="ECO:0000259" key="9">
    <source>
        <dbReference type="PROSITE" id="PS50893"/>
    </source>
</evidence>
<feature type="domain" description="ABC transmembrane type-1" evidence="10">
    <location>
        <begin position="27"/>
        <end position="302"/>
    </location>
</feature>
<dbReference type="Pfam" id="PF00005">
    <property type="entry name" value="ABC_tran"/>
    <property type="match status" value="1"/>
</dbReference>
<evidence type="ECO:0000256" key="1">
    <source>
        <dbReference type="ARBA" id="ARBA00004651"/>
    </source>
</evidence>
<reference evidence="11" key="1">
    <citation type="submission" date="2020-09" db="EMBL/GenBank/DDBJ databases">
        <title>Genome seq and assembly of Devosia sp.</title>
        <authorList>
            <person name="Chhetri G."/>
        </authorList>
    </citation>
    <scope>NUCLEOTIDE SEQUENCE</scope>
    <source>
        <strain evidence="11">PTR5</strain>
    </source>
</reference>
<evidence type="ECO:0000256" key="8">
    <source>
        <dbReference type="SAM" id="Phobius"/>
    </source>
</evidence>
<comment type="caution">
    <text evidence="11">The sequence shown here is derived from an EMBL/GenBank/DDBJ whole genome shotgun (WGS) entry which is preliminary data.</text>
</comment>
<evidence type="ECO:0000313" key="12">
    <source>
        <dbReference type="Proteomes" id="UP000654108"/>
    </source>
</evidence>
<dbReference type="Gene3D" id="1.20.1560.10">
    <property type="entry name" value="ABC transporter type 1, transmembrane domain"/>
    <property type="match status" value="1"/>
</dbReference>
<evidence type="ECO:0000256" key="3">
    <source>
        <dbReference type="ARBA" id="ARBA00022692"/>
    </source>
</evidence>
<feature type="transmembrane region" description="Helical" evidence="8">
    <location>
        <begin position="147"/>
        <end position="176"/>
    </location>
</feature>
<feature type="domain" description="ABC transporter" evidence="9">
    <location>
        <begin position="333"/>
        <end position="569"/>
    </location>
</feature>
<dbReference type="InterPro" id="IPR027417">
    <property type="entry name" value="P-loop_NTPase"/>
</dbReference>
<proteinExistence type="inferred from homology"/>
<keyword evidence="4" id="KW-0547">Nucleotide-binding</keyword>
<organism evidence="11 12">
    <name type="scientific">Devosia oryzisoli</name>
    <dbReference type="NCBI Taxonomy" id="2774138"/>
    <lineage>
        <taxon>Bacteria</taxon>
        <taxon>Pseudomonadati</taxon>
        <taxon>Pseudomonadota</taxon>
        <taxon>Alphaproteobacteria</taxon>
        <taxon>Hyphomicrobiales</taxon>
        <taxon>Devosiaceae</taxon>
        <taxon>Devosia</taxon>
    </lineage>
</organism>
<keyword evidence="3 8" id="KW-0812">Transmembrane</keyword>
<keyword evidence="5" id="KW-0067">ATP-binding</keyword>
<dbReference type="GO" id="GO:0030256">
    <property type="term" value="C:type I protein secretion system complex"/>
    <property type="evidence" value="ECO:0007669"/>
    <property type="project" value="InterPro"/>
</dbReference>
<dbReference type="InterPro" id="IPR036640">
    <property type="entry name" value="ABC1_TM_sf"/>
</dbReference>
<dbReference type="Proteomes" id="UP000654108">
    <property type="component" value="Unassembled WGS sequence"/>
</dbReference>
<dbReference type="InterPro" id="IPR017871">
    <property type="entry name" value="ABC_transporter-like_CS"/>
</dbReference>
<dbReference type="Gene3D" id="3.40.50.300">
    <property type="entry name" value="P-loop containing nucleotide triphosphate hydrolases"/>
    <property type="match status" value="1"/>
</dbReference>
<dbReference type="InterPro" id="IPR010128">
    <property type="entry name" value="ATPase_T1SS_PrtD-like"/>
</dbReference>
<keyword evidence="12" id="KW-1185">Reference proteome</keyword>
<feature type="transmembrane region" description="Helical" evidence="8">
    <location>
        <begin position="249"/>
        <end position="267"/>
    </location>
</feature>
<evidence type="ECO:0000259" key="10">
    <source>
        <dbReference type="PROSITE" id="PS50929"/>
    </source>
</evidence>
<sequence length="575" mass="61081">MQADNVPAQRASQPAVTSSSAAGPVSALVITSLVSNLLMLTGPLFMLQVYDRVLASRSVPTLVVLTTLIAGLYAFYGFLDAVRSRMGARFANVMDARLARPLFNASVQFRLAPQAQKADPIRDGDTLRQFLASPAPMALLDLPWMPIYLGLVFLFHAWLGWLAVAGCLVITVLMVVNEATSRAPTKDAVVHQSSRQRQSDDVRANAETVVAMGMAHDLSERWQVHTRRMQRAQLKGGDRAALFSSSTKALRFFLQSAVLALGAYLVIEGQMTSGLMIAASVVTSRAIAPVEQIVGQWRAFVGARQAWARIKKVLLVNTAPAREVGLPLPSQRLSLKGLSSAPAGLGKPVVSGISFELSGGEALGVLGPSGAGKSSLLRAIVGVWPTLSGDARFDGALLTHFRPDQIGEMIGFLPQRVDLFDGTVAENISRFRPGTTGDTIIAAAQAAGVHELINGLPDGYNSQVGEQGDLLSAGQRQRIGLARALCGEPFLVLLDEPNSNLDAEGEAALSAAIQQVRDRGGIVVVVAHRPSAIAAVDKVLFMQNGRQMAFGPKAEVLKQITQPSSNVHPIKASGA</sequence>
<dbReference type="PANTHER" id="PTHR24221:SF248">
    <property type="entry name" value="ABC TRANSPORTER TRANSMEMBRANE REGION"/>
    <property type="match status" value="1"/>
</dbReference>
<evidence type="ECO:0000256" key="7">
    <source>
        <dbReference type="ARBA" id="ARBA00023136"/>
    </source>
</evidence>